<protein>
    <recommendedName>
        <fullName evidence="1">Polymerase beta nucleotidyltransferase domain-containing protein</fullName>
    </recommendedName>
</protein>
<dbReference type="eggNOG" id="COG1708">
    <property type="taxonomic scope" value="Bacteria"/>
</dbReference>
<dbReference type="CDD" id="cd05403">
    <property type="entry name" value="NT_KNTase_like"/>
    <property type="match status" value="1"/>
</dbReference>
<dbReference type="Pfam" id="PF18765">
    <property type="entry name" value="Polbeta"/>
    <property type="match status" value="1"/>
</dbReference>
<reference evidence="2 3" key="1">
    <citation type="journal article" date="2014" name="Gene">
        <title>A comparative genomic analysis of the alkalitolerant soil bacterium Bacillus lehensis G1.</title>
        <authorList>
            <person name="Noor Y.M."/>
            <person name="Samsulrizal N.H."/>
            <person name="Jema'on N.A."/>
            <person name="Low K.O."/>
            <person name="Ramli A.N."/>
            <person name="Alias N.I."/>
            <person name="Damis S.I."/>
            <person name="Fuzi S.F."/>
            <person name="Isa M.N."/>
            <person name="Murad A.M."/>
            <person name="Raih M.F."/>
            <person name="Bakar F.D."/>
            <person name="Najimudin N."/>
            <person name="Mahadi N.M."/>
            <person name="Illias R.M."/>
        </authorList>
    </citation>
    <scope>NUCLEOTIDE SEQUENCE [LARGE SCALE GENOMIC DNA]</scope>
    <source>
        <strain evidence="2 3">G1</strain>
    </source>
</reference>
<dbReference type="AlphaFoldDB" id="A0A060M6N4"/>
<dbReference type="PATRIC" id="fig|1246626.3.peg.3193"/>
<dbReference type="Proteomes" id="UP000027142">
    <property type="component" value="Chromosome"/>
</dbReference>
<accession>A0A060M6N4</accession>
<name>A0A060M6N4_9BACI</name>
<evidence type="ECO:0000259" key="1">
    <source>
        <dbReference type="Pfam" id="PF18765"/>
    </source>
</evidence>
<keyword evidence="3" id="KW-1185">Reference proteome</keyword>
<dbReference type="InterPro" id="IPR041633">
    <property type="entry name" value="Polbeta"/>
</dbReference>
<dbReference type="EMBL" id="CP003923">
    <property type="protein sequence ID" value="AIC95764.1"/>
    <property type="molecule type" value="Genomic_DNA"/>
</dbReference>
<dbReference type="RefSeq" id="WP_374188347.1">
    <property type="nucleotide sequence ID" value="NZ_CP003923.1"/>
</dbReference>
<gene>
    <name evidence="2" type="ORF">BleG1_3210</name>
</gene>
<dbReference type="HOGENOM" id="CLU_103245_0_0_9"/>
<dbReference type="SUPFAM" id="SSF81301">
    <property type="entry name" value="Nucleotidyltransferase"/>
    <property type="match status" value="1"/>
</dbReference>
<proteinExistence type="predicted"/>
<dbReference type="KEGG" id="ble:BleG1_3210"/>
<sequence>MDHGLSFIQYQHHTKLIEEIINEFSNKAEVIGILLIGSVARGDAHYNSDLDLYILIEGEIKKKFIFEERLDTLVEFKYATLNQIKLNLKSNHMEMYSFLDGKILLDRKGTLENLIDIAQRKYDLYKVSREKKEIISHWLTSSLIKINNAFNTKDLKKALFIVNTTTWTIYEGLWAINDKPIPPVGAIFFILKN</sequence>
<evidence type="ECO:0000313" key="3">
    <source>
        <dbReference type="Proteomes" id="UP000027142"/>
    </source>
</evidence>
<evidence type="ECO:0000313" key="2">
    <source>
        <dbReference type="EMBL" id="AIC95764.1"/>
    </source>
</evidence>
<feature type="domain" description="Polymerase beta nucleotidyltransferase" evidence="1">
    <location>
        <begin position="18"/>
        <end position="107"/>
    </location>
</feature>
<organism evidence="2 3">
    <name type="scientific">Shouchella lehensis G1</name>
    <dbReference type="NCBI Taxonomy" id="1246626"/>
    <lineage>
        <taxon>Bacteria</taxon>
        <taxon>Bacillati</taxon>
        <taxon>Bacillota</taxon>
        <taxon>Bacilli</taxon>
        <taxon>Bacillales</taxon>
        <taxon>Bacillaceae</taxon>
        <taxon>Shouchella</taxon>
    </lineage>
</organism>
<dbReference type="Gene3D" id="3.30.460.10">
    <property type="entry name" value="Beta Polymerase, domain 2"/>
    <property type="match status" value="1"/>
</dbReference>
<dbReference type="InterPro" id="IPR043519">
    <property type="entry name" value="NT_sf"/>
</dbReference>